<accession>A0A673LRN2</accession>
<dbReference type="GO" id="GO:0032981">
    <property type="term" value="P:mitochondrial respiratory chain complex I assembly"/>
    <property type="evidence" value="ECO:0007669"/>
    <property type="project" value="InterPro"/>
</dbReference>
<dbReference type="Ensembl" id="ENSSRHT00000081515.1">
    <property type="protein sequence ID" value="ENSSRHP00000079363.1"/>
    <property type="gene ID" value="ENSSRHG00000039385.1"/>
</dbReference>
<dbReference type="PANTHER" id="PTHR34561:SF1">
    <property type="entry name" value="NADH DEHYDROGENASE [UBIQUINONE] 1 ALPHA SUBCOMPLEX ASSEMBLY FACTOR 8"/>
    <property type="match status" value="1"/>
</dbReference>
<reference evidence="1" key="2">
    <citation type="submission" date="2025-09" db="UniProtKB">
        <authorList>
            <consortium name="Ensembl"/>
        </authorList>
    </citation>
    <scope>IDENTIFICATION</scope>
</reference>
<dbReference type="PANTHER" id="PTHR34561">
    <property type="entry name" value="NADH DEHYDROGENASE [UBIQUINONE] 1 ALPHA SUBCOMPLEX ASSEMBLY FACTOR 8"/>
    <property type="match status" value="1"/>
</dbReference>
<evidence type="ECO:0000313" key="1">
    <source>
        <dbReference type="Ensembl" id="ENSSRHP00000079363.1"/>
    </source>
</evidence>
<organism evidence="1 2">
    <name type="scientific">Sinocyclocheilus rhinocerous</name>
    <dbReference type="NCBI Taxonomy" id="307959"/>
    <lineage>
        <taxon>Eukaryota</taxon>
        <taxon>Metazoa</taxon>
        <taxon>Chordata</taxon>
        <taxon>Craniata</taxon>
        <taxon>Vertebrata</taxon>
        <taxon>Euteleostomi</taxon>
        <taxon>Actinopterygii</taxon>
        <taxon>Neopterygii</taxon>
        <taxon>Teleostei</taxon>
        <taxon>Ostariophysi</taxon>
        <taxon>Cypriniformes</taxon>
        <taxon>Cyprinidae</taxon>
        <taxon>Cyprininae</taxon>
        <taxon>Sinocyclocheilus</taxon>
    </lineage>
</organism>
<protein>
    <submittedName>
        <fullName evidence="1">NADH:ubiquinone oxidoreductase complex assembly factor 8</fullName>
    </submittedName>
</protein>
<name>A0A673LRN2_9TELE</name>
<dbReference type="InterPro" id="IPR034595">
    <property type="entry name" value="NDUFAF8"/>
</dbReference>
<reference evidence="1" key="1">
    <citation type="submission" date="2025-08" db="UniProtKB">
        <authorList>
            <consortium name="Ensembl"/>
        </authorList>
    </citation>
    <scope>IDENTIFICATION</scope>
</reference>
<dbReference type="Proteomes" id="UP000472270">
    <property type="component" value="Unassembled WGS sequence"/>
</dbReference>
<dbReference type="GO" id="GO:0005739">
    <property type="term" value="C:mitochondrion"/>
    <property type="evidence" value="ECO:0007669"/>
    <property type="project" value="InterPro"/>
</dbReference>
<sequence>MSSSNVWTRSRARMKLFPELLAQCSGEAAAYGKCVASTTTGKQELTKNMCVKEFEALKSCFQSAVIFFYKKVKS</sequence>
<proteinExistence type="predicted"/>
<dbReference type="AlphaFoldDB" id="A0A673LRN2"/>
<evidence type="ECO:0000313" key="2">
    <source>
        <dbReference type="Proteomes" id="UP000472270"/>
    </source>
</evidence>
<keyword evidence="2" id="KW-1185">Reference proteome</keyword>